<feature type="region of interest" description="Disordered" evidence="7">
    <location>
        <begin position="59"/>
        <end position="84"/>
    </location>
</feature>
<dbReference type="EMBL" id="BKCP01010848">
    <property type="protein sequence ID" value="GER53852.1"/>
    <property type="molecule type" value="Genomic_DNA"/>
</dbReference>
<dbReference type="AlphaFoldDB" id="A0A5A7R8U7"/>
<name>A0A5A7R8U7_STRAF</name>
<dbReference type="Pfam" id="PF00982">
    <property type="entry name" value="Glyco_transf_20"/>
    <property type="match status" value="1"/>
</dbReference>
<dbReference type="PANTHER" id="PTHR10788">
    <property type="entry name" value="TREHALOSE-6-PHOSPHATE SYNTHASE"/>
    <property type="match status" value="1"/>
</dbReference>
<organism evidence="9 10">
    <name type="scientific">Striga asiatica</name>
    <name type="common">Asiatic witchweed</name>
    <name type="synonym">Buchnera asiatica</name>
    <dbReference type="NCBI Taxonomy" id="4170"/>
    <lineage>
        <taxon>Eukaryota</taxon>
        <taxon>Viridiplantae</taxon>
        <taxon>Streptophyta</taxon>
        <taxon>Embryophyta</taxon>
        <taxon>Tracheophyta</taxon>
        <taxon>Spermatophyta</taxon>
        <taxon>Magnoliopsida</taxon>
        <taxon>eudicotyledons</taxon>
        <taxon>Gunneridae</taxon>
        <taxon>Pentapetalae</taxon>
        <taxon>asterids</taxon>
        <taxon>lamiids</taxon>
        <taxon>Lamiales</taxon>
        <taxon>Orobanchaceae</taxon>
        <taxon>Buchnereae</taxon>
        <taxon>Striga</taxon>
    </lineage>
</organism>
<keyword evidence="8" id="KW-1133">Transmembrane helix</keyword>
<dbReference type="GO" id="GO:0005829">
    <property type="term" value="C:cytosol"/>
    <property type="evidence" value="ECO:0007669"/>
    <property type="project" value="TreeGrafter"/>
</dbReference>
<keyword evidence="5" id="KW-0808">Transferase</keyword>
<dbReference type="GO" id="GO:0004805">
    <property type="term" value="F:trehalose-phosphatase activity"/>
    <property type="evidence" value="ECO:0007669"/>
    <property type="project" value="TreeGrafter"/>
</dbReference>
<feature type="compositionally biased region" description="Gly residues" evidence="7">
    <location>
        <begin position="1"/>
        <end position="19"/>
    </location>
</feature>
<evidence type="ECO:0000313" key="10">
    <source>
        <dbReference type="Proteomes" id="UP000325081"/>
    </source>
</evidence>
<keyword evidence="6" id="KW-0175">Coiled coil</keyword>
<dbReference type="PANTHER" id="PTHR10788:SF130">
    <property type="entry name" value="ALPHA,ALPHA-TREHALOSE-PHOSPHATE SYNTHASE [UDP-FORMING] 1"/>
    <property type="match status" value="1"/>
</dbReference>
<evidence type="ECO:0000256" key="7">
    <source>
        <dbReference type="SAM" id="MobiDB-lite"/>
    </source>
</evidence>
<accession>A0A5A7R8U7</accession>
<comment type="similarity">
    <text evidence="2">In the C-terminal section; belongs to the trehalose phosphatase family.</text>
</comment>
<sequence>MSLVGGHDGGQDGGDGGGNDSQVVNTRVGRLLRERELKESLRSTVSSIIAGPDGSALEIGTGYDSSGSHDIERSSEGASVDGLRESADGRPIRQRLLVVANRLPVFAVRRDDDSWSLEISAGGLVSALVGVKEFETRWIGWAGMNVSDEAGQMALTKALAEKKCVPVFLDEVTGNEYNDYSNNILWPLFHYLGLPHEDRLATTRSIHQTQFAAYKMANRMFADVVCKHYEDGDIIWCLDYHLMFLPKFLKEYNSNIKVGWFLHTHFPSSEMHRTLPSLKEVLHAVLAADLVGFHINGYARHFVSACTRILGVQSVAEGVEDQERTTRVAAFPIGIDAERFIHALEVPQVKRLVDELKAQFARRKVMMGVDHLDMIKGIPQNILAFEKFLEENSDWHDKVVLLQIVVPTRTDVAEYQKLTSQVHEFVGRINDRFGNLTSLPIHYLDHSLDFNALCALYAIADVALVTSLHDGMNLASYEFVACQSSKKGVLILNKFAGAAQSLVGALLVNPWNIIEVSNAIGQALTMPAEEREECHWYNFKRVTSHTAQQWAESFISNLNDTAIEAKQRIRKISPALVFSEGINAYWQSENRFLILGGGVSDSEEVEQMLASKDTLIYELTQELAKSKSKSTLDELERKVKTLSSENNILTEQLSEARRVKVLPLPKLSRYARVDLGLVYFVFILVSSVLFMMSEPKDVEVYPFAMMVMVPVILAILMMIAIPLRWSYYPCFLVREVVNVSLLLVIPAIVDHDCDWLLKAWVAGNYCQNVIGEYL</sequence>
<evidence type="ECO:0000256" key="4">
    <source>
        <dbReference type="ARBA" id="ARBA00022676"/>
    </source>
</evidence>
<evidence type="ECO:0000256" key="2">
    <source>
        <dbReference type="ARBA" id="ARBA00006330"/>
    </source>
</evidence>
<protein>
    <recommendedName>
        <fullName evidence="3">alpha,alpha-trehalose-phosphate synthase (UDP-forming)</fullName>
        <ecNumber evidence="3">2.4.1.15</ecNumber>
    </recommendedName>
</protein>
<feature type="transmembrane region" description="Helical" evidence="8">
    <location>
        <begin position="670"/>
        <end position="691"/>
    </location>
</feature>
<comment type="caution">
    <text evidence="9">The sequence shown here is derived from an EMBL/GenBank/DDBJ whole genome shotgun (WGS) entry which is preliminary data.</text>
</comment>
<dbReference type="InterPro" id="IPR001830">
    <property type="entry name" value="Glyco_trans_20"/>
</dbReference>
<keyword evidence="8" id="KW-0812">Transmembrane</keyword>
<dbReference type="GO" id="GO:0003825">
    <property type="term" value="F:alpha,alpha-trehalose-phosphate synthase (UDP-forming) activity"/>
    <property type="evidence" value="ECO:0007669"/>
    <property type="project" value="UniProtKB-EC"/>
</dbReference>
<gene>
    <name evidence="9" type="ORF">STAS_31392</name>
</gene>
<proteinExistence type="inferred from homology"/>
<keyword evidence="8" id="KW-0472">Membrane</keyword>
<dbReference type="OrthoDB" id="755951at2759"/>
<evidence type="ECO:0000313" key="9">
    <source>
        <dbReference type="EMBL" id="GER53852.1"/>
    </source>
</evidence>
<dbReference type="Gene3D" id="3.40.50.2000">
    <property type="entry name" value="Glycogen Phosphorylase B"/>
    <property type="match status" value="2"/>
</dbReference>
<feature type="coiled-coil region" evidence="6">
    <location>
        <begin position="625"/>
        <end position="659"/>
    </location>
</feature>
<dbReference type="FunFam" id="3.40.50.2000:FF:000039">
    <property type="entry name" value="alpha,alpha-trehalose-phosphate synthase [UDP-forming] 1-like"/>
    <property type="match status" value="1"/>
</dbReference>
<evidence type="ECO:0000256" key="1">
    <source>
        <dbReference type="ARBA" id="ARBA00005409"/>
    </source>
</evidence>
<feature type="transmembrane region" description="Helical" evidence="8">
    <location>
        <begin position="703"/>
        <end position="725"/>
    </location>
</feature>
<reference evidence="10" key="1">
    <citation type="journal article" date="2019" name="Curr. Biol.">
        <title>Genome Sequence of Striga asiatica Provides Insight into the Evolution of Plant Parasitism.</title>
        <authorList>
            <person name="Yoshida S."/>
            <person name="Kim S."/>
            <person name="Wafula E.K."/>
            <person name="Tanskanen J."/>
            <person name="Kim Y.M."/>
            <person name="Honaas L."/>
            <person name="Yang Z."/>
            <person name="Spallek T."/>
            <person name="Conn C.E."/>
            <person name="Ichihashi Y."/>
            <person name="Cheong K."/>
            <person name="Cui S."/>
            <person name="Der J.P."/>
            <person name="Gundlach H."/>
            <person name="Jiao Y."/>
            <person name="Hori C."/>
            <person name="Ishida J.K."/>
            <person name="Kasahara H."/>
            <person name="Kiba T."/>
            <person name="Kim M.S."/>
            <person name="Koo N."/>
            <person name="Laohavisit A."/>
            <person name="Lee Y.H."/>
            <person name="Lumba S."/>
            <person name="McCourt P."/>
            <person name="Mortimer J.C."/>
            <person name="Mutuku J.M."/>
            <person name="Nomura T."/>
            <person name="Sasaki-Sekimoto Y."/>
            <person name="Seto Y."/>
            <person name="Wang Y."/>
            <person name="Wakatake T."/>
            <person name="Sakakibara H."/>
            <person name="Demura T."/>
            <person name="Yamaguchi S."/>
            <person name="Yoneyama K."/>
            <person name="Manabe R.I."/>
            <person name="Nelson D.C."/>
            <person name="Schulman A.H."/>
            <person name="Timko M.P."/>
            <person name="dePamphilis C.W."/>
            <person name="Choi D."/>
            <person name="Shirasu K."/>
        </authorList>
    </citation>
    <scope>NUCLEOTIDE SEQUENCE [LARGE SCALE GENOMIC DNA]</scope>
    <source>
        <strain evidence="10">cv. UVA1</strain>
    </source>
</reference>
<dbReference type="EC" id="2.4.1.15" evidence="3"/>
<dbReference type="Proteomes" id="UP000325081">
    <property type="component" value="Unassembled WGS sequence"/>
</dbReference>
<dbReference type="FunFam" id="3.40.50.2000:FF:000046">
    <property type="entry name" value="alpha,alpha-trehalose-phosphate synthase [UDP-forming] 1"/>
    <property type="match status" value="1"/>
</dbReference>
<dbReference type="CDD" id="cd03788">
    <property type="entry name" value="GT20_TPS"/>
    <property type="match status" value="1"/>
</dbReference>
<keyword evidence="4" id="KW-0328">Glycosyltransferase</keyword>
<dbReference type="SUPFAM" id="SSF53756">
    <property type="entry name" value="UDP-Glycosyltransferase/glycogen phosphorylase"/>
    <property type="match status" value="1"/>
</dbReference>
<evidence type="ECO:0000256" key="3">
    <source>
        <dbReference type="ARBA" id="ARBA00012538"/>
    </source>
</evidence>
<feature type="non-terminal residue" evidence="9">
    <location>
        <position position="774"/>
    </location>
</feature>
<evidence type="ECO:0000256" key="6">
    <source>
        <dbReference type="SAM" id="Coils"/>
    </source>
</evidence>
<keyword evidence="10" id="KW-1185">Reference proteome</keyword>
<evidence type="ECO:0000256" key="8">
    <source>
        <dbReference type="SAM" id="Phobius"/>
    </source>
</evidence>
<dbReference type="GO" id="GO:0005992">
    <property type="term" value="P:trehalose biosynthetic process"/>
    <property type="evidence" value="ECO:0007669"/>
    <property type="project" value="InterPro"/>
</dbReference>
<comment type="similarity">
    <text evidence="1">In the N-terminal section; belongs to the glycosyltransferase 20 family.</text>
</comment>
<evidence type="ECO:0000256" key="5">
    <source>
        <dbReference type="ARBA" id="ARBA00022679"/>
    </source>
</evidence>
<feature type="region of interest" description="Disordered" evidence="7">
    <location>
        <begin position="1"/>
        <end position="23"/>
    </location>
</feature>